<dbReference type="AlphaFoldDB" id="A0A561VMU8"/>
<keyword evidence="8" id="KW-1185">Reference proteome</keyword>
<keyword evidence="4" id="KW-0804">Transcription</keyword>
<dbReference type="PANTHER" id="PTHR35807">
    <property type="entry name" value="TRANSCRIPTIONAL REGULATOR REDD-RELATED"/>
    <property type="match status" value="1"/>
</dbReference>
<dbReference type="InterPro" id="IPR016032">
    <property type="entry name" value="Sig_transdc_resp-reg_C-effctor"/>
</dbReference>
<reference evidence="7 8" key="1">
    <citation type="submission" date="2019-06" db="EMBL/GenBank/DDBJ databases">
        <title>Sequencing the genomes of 1000 actinobacteria strains.</title>
        <authorList>
            <person name="Klenk H.-P."/>
        </authorList>
    </citation>
    <scope>NUCLEOTIDE SEQUENCE [LARGE SCALE GENOMIC DNA]</scope>
    <source>
        <strain evidence="7 8">DSM 43866</strain>
    </source>
</reference>
<evidence type="ECO:0000256" key="4">
    <source>
        <dbReference type="ARBA" id="ARBA00023163"/>
    </source>
</evidence>
<evidence type="ECO:0000259" key="6">
    <source>
        <dbReference type="PROSITE" id="PS51755"/>
    </source>
</evidence>
<evidence type="ECO:0000256" key="1">
    <source>
        <dbReference type="ARBA" id="ARBA00005820"/>
    </source>
</evidence>
<comment type="similarity">
    <text evidence="1">Belongs to the AfsR/DnrI/RedD regulatory family.</text>
</comment>
<dbReference type="Gene3D" id="1.25.40.10">
    <property type="entry name" value="Tetratricopeptide repeat domain"/>
    <property type="match status" value="1"/>
</dbReference>
<evidence type="ECO:0000313" key="7">
    <source>
        <dbReference type="EMBL" id="TWG12949.1"/>
    </source>
</evidence>
<organism evidence="7 8">
    <name type="scientific">Actinoplanes teichomyceticus</name>
    <dbReference type="NCBI Taxonomy" id="1867"/>
    <lineage>
        <taxon>Bacteria</taxon>
        <taxon>Bacillati</taxon>
        <taxon>Actinomycetota</taxon>
        <taxon>Actinomycetes</taxon>
        <taxon>Micromonosporales</taxon>
        <taxon>Micromonosporaceae</taxon>
        <taxon>Actinoplanes</taxon>
    </lineage>
</organism>
<dbReference type="EMBL" id="VIWY01000005">
    <property type="protein sequence ID" value="TWG12949.1"/>
    <property type="molecule type" value="Genomic_DNA"/>
</dbReference>
<dbReference type="SUPFAM" id="SSF46894">
    <property type="entry name" value="C-terminal effector domain of the bipartite response regulators"/>
    <property type="match status" value="1"/>
</dbReference>
<name>A0A561VMU8_ACTTI</name>
<gene>
    <name evidence="7" type="ORF">FHX34_105817</name>
</gene>
<evidence type="ECO:0000256" key="3">
    <source>
        <dbReference type="ARBA" id="ARBA00023125"/>
    </source>
</evidence>
<dbReference type="Gene3D" id="1.10.10.10">
    <property type="entry name" value="Winged helix-like DNA-binding domain superfamily/Winged helix DNA-binding domain"/>
    <property type="match status" value="1"/>
</dbReference>
<keyword evidence="2" id="KW-0805">Transcription regulation</keyword>
<accession>A0A561VMU8</accession>
<dbReference type="PANTHER" id="PTHR35807:SF1">
    <property type="entry name" value="TRANSCRIPTIONAL REGULATOR REDD"/>
    <property type="match status" value="1"/>
</dbReference>
<dbReference type="Proteomes" id="UP000320239">
    <property type="component" value="Unassembled WGS sequence"/>
</dbReference>
<dbReference type="GO" id="GO:0006355">
    <property type="term" value="P:regulation of DNA-templated transcription"/>
    <property type="evidence" value="ECO:0007669"/>
    <property type="project" value="InterPro"/>
</dbReference>
<dbReference type="InterPro" id="IPR001867">
    <property type="entry name" value="OmpR/PhoB-type_DNA-bd"/>
</dbReference>
<keyword evidence="3 5" id="KW-0238">DNA-binding</keyword>
<proteinExistence type="inferred from homology"/>
<dbReference type="SMART" id="SM01043">
    <property type="entry name" value="BTAD"/>
    <property type="match status" value="1"/>
</dbReference>
<dbReference type="SUPFAM" id="SSF48452">
    <property type="entry name" value="TPR-like"/>
    <property type="match status" value="1"/>
</dbReference>
<dbReference type="InterPro" id="IPR036388">
    <property type="entry name" value="WH-like_DNA-bd_sf"/>
</dbReference>
<feature type="domain" description="OmpR/PhoB-type" evidence="6">
    <location>
        <begin position="2"/>
        <end position="107"/>
    </location>
</feature>
<evidence type="ECO:0000256" key="5">
    <source>
        <dbReference type="PROSITE-ProRule" id="PRU01091"/>
    </source>
</evidence>
<feature type="DNA-binding region" description="OmpR/PhoB-type" evidence="5">
    <location>
        <begin position="2"/>
        <end position="107"/>
    </location>
</feature>
<sequence>MSVDRSHGGCAVNIWMMGQMLIESGHRSTRFRGGMQGALLAVLISAQGQVMPFGTLSEELWGGRQPDGMENALQAHASRLRRKLRALEPERAEARLVARAGGYRLDLDGAATDAITFASEVAAVQADPGLPPAVVSQRLRAVLSLWRGQVFGGAPVGMIAQAWAARLSAVRIAALEMLFDNELKLGLHSAIVPELSALVRSEALNERWCEQLMVALYRSGRQAEALGVYQRMRQQMIEELGVDPSPMLRNHERAILAHDDGLLIHGDHRLLRAVAR</sequence>
<protein>
    <submittedName>
        <fullName evidence="7">DNA-binding SARP family transcriptional activator</fullName>
    </submittedName>
</protein>
<dbReference type="InterPro" id="IPR051677">
    <property type="entry name" value="AfsR-DnrI-RedD_regulator"/>
</dbReference>
<dbReference type="SMART" id="SM00862">
    <property type="entry name" value="Trans_reg_C"/>
    <property type="match status" value="1"/>
</dbReference>
<dbReference type="Pfam" id="PF03704">
    <property type="entry name" value="BTAD"/>
    <property type="match status" value="1"/>
</dbReference>
<dbReference type="PROSITE" id="PS51755">
    <property type="entry name" value="OMPR_PHOB"/>
    <property type="match status" value="1"/>
</dbReference>
<dbReference type="InterPro" id="IPR005158">
    <property type="entry name" value="BTAD"/>
</dbReference>
<evidence type="ECO:0000313" key="8">
    <source>
        <dbReference type="Proteomes" id="UP000320239"/>
    </source>
</evidence>
<dbReference type="GO" id="GO:0003677">
    <property type="term" value="F:DNA binding"/>
    <property type="evidence" value="ECO:0007669"/>
    <property type="project" value="UniProtKB-UniRule"/>
</dbReference>
<dbReference type="InterPro" id="IPR011990">
    <property type="entry name" value="TPR-like_helical_dom_sf"/>
</dbReference>
<dbReference type="CDD" id="cd15831">
    <property type="entry name" value="BTAD"/>
    <property type="match status" value="1"/>
</dbReference>
<dbReference type="GO" id="GO:0000160">
    <property type="term" value="P:phosphorelay signal transduction system"/>
    <property type="evidence" value="ECO:0007669"/>
    <property type="project" value="InterPro"/>
</dbReference>
<dbReference type="Pfam" id="PF00486">
    <property type="entry name" value="Trans_reg_C"/>
    <property type="match status" value="1"/>
</dbReference>
<evidence type="ECO:0000256" key="2">
    <source>
        <dbReference type="ARBA" id="ARBA00023015"/>
    </source>
</evidence>
<comment type="caution">
    <text evidence="7">The sequence shown here is derived from an EMBL/GenBank/DDBJ whole genome shotgun (WGS) entry which is preliminary data.</text>
</comment>